<keyword evidence="2" id="KW-0378">Hydrolase</keyword>
<evidence type="ECO:0000313" key="5">
    <source>
        <dbReference type="Proteomes" id="UP001238540"/>
    </source>
</evidence>
<dbReference type="CDD" id="cd00586">
    <property type="entry name" value="4HBT"/>
    <property type="match status" value="1"/>
</dbReference>
<dbReference type="Gene3D" id="3.10.129.10">
    <property type="entry name" value="Hotdog Thioesterase"/>
    <property type="match status" value="1"/>
</dbReference>
<reference evidence="5" key="1">
    <citation type="journal article" date="2019" name="Int. J. Syst. Evol. Microbiol.">
        <title>The Global Catalogue of Microorganisms (GCM) 10K type strain sequencing project: providing services to taxonomists for standard genome sequencing and annotation.</title>
        <authorList>
            <consortium name="The Broad Institute Genomics Platform"/>
            <consortium name="The Broad Institute Genome Sequencing Center for Infectious Disease"/>
            <person name="Wu L."/>
            <person name="Ma J."/>
        </authorList>
    </citation>
    <scope>NUCLEOTIDE SEQUENCE [LARGE SCALE GENOMIC DNA]</scope>
    <source>
        <strain evidence="5">CECT 7398</strain>
    </source>
</reference>
<protein>
    <submittedName>
        <fullName evidence="4">Tol-pal system-associated acyl-CoA thioesterase</fullName>
    </submittedName>
</protein>
<evidence type="ECO:0000259" key="3">
    <source>
        <dbReference type="Pfam" id="PF03061"/>
    </source>
</evidence>
<evidence type="ECO:0000256" key="2">
    <source>
        <dbReference type="ARBA" id="ARBA00022801"/>
    </source>
</evidence>
<accession>A0ABT8BR61</accession>
<dbReference type="RefSeq" id="WP_076587131.1">
    <property type="nucleotide sequence ID" value="NZ_JABEYA020000002.1"/>
</dbReference>
<dbReference type="InterPro" id="IPR029069">
    <property type="entry name" value="HotDog_dom_sf"/>
</dbReference>
<organism evidence="4 5">
    <name type="scientific">Vibrio ostreicida</name>
    <dbReference type="NCBI Taxonomy" id="526588"/>
    <lineage>
        <taxon>Bacteria</taxon>
        <taxon>Pseudomonadati</taxon>
        <taxon>Pseudomonadota</taxon>
        <taxon>Gammaproteobacteria</taxon>
        <taxon>Vibrionales</taxon>
        <taxon>Vibrionaceae</taxon>
        <taxon>Vibrio</taxon>
    </lineage>
</organism>
<dbReference type="NCBIfam" id="TIGR00051">
    <property type="entry name" value="YbgC/FadM family acyl-CoA thioesterase"/>
    <property type="match status" value="1"/>
</dbReference>
<dbReference type="PANTHER" id="PTHR31793">
    <property type="entry name" value="4-HYDROXYBENZOYL-COA THIOESTERASE FAMILY MEMBER"/>
    <property type="match status" value="1"/>
</dbReference>
<dbReference type="PIRSF" id="PIRSF003230">
    <property type="entry name" value="YbgC"/>
    <property type="match status" value="1"/>
</dbReference>
<dbReference type="InterPro" id="IPR006683">
    <property type="entry name" value="Thioestr_dom"/>
</dbReference>
<proteinExistence type="inferred from homology"/>
<dbReference type="SUPFAM" id="SSF54637">
    <property type="entry name" value="Thioesterase/thiol ester dehydrase-isomerase"/>
    <property type="match status" value="1"/>
</dbReference>
<dbReference type="Proteomes" id="UP001238540">
    <property type="component" value="Unassembled WGS sequence"/>
</dbReference>
<feature type="domain" description="Thioesterase" evidence="3">
    <location>
        <begin position="27"/>
        <end position="110"/>
    </location>
</feature>
<gene>
    <name evidence="4" type="primary">ybgC</name>
    <name evidence="4" type="ORF">QWZ16_07905</name>
</gene>
<dbReference type="InterPro" id="IPR050563">
    <property type="entry name" value="4-hydroxybenzoyl-CoA_TE"/>
</dbReference>
<dbReference type="NCBIfam" id="TIGR02799">
    <property type="entry name" value="thio_ybgC"/>
    <property type="match status" value="1"/>
</dbReference>
<dbReference type="InterPro" id="IPR014166">
    <property type="entry name" value="Tol-Pal_acyl-CoA_thioesterase"/>
</dbReference>
<evidence type="ECO:0000313" key="4">
    <source>
        <dbReference type="EMBL" id="MDN3609626.1"/>
    </source>
</evidence>
<dbReference type="EMBL" id="JAUFQC010000001">
    <property type="protein sequence ID" value="MDN3609626.1"/>
    <property type="molecule type" value="Genomic_DNA"/>
</dbReference>
<keyword evidence="5" id="KW-1185">Reference proteome</keyword>
<dbReference type="Pfam" id="PF03061">
    <property type="entry name" value="4HBT"/>
    <property type="match status" value="1"/>
</dbReference>
<dbReference type="PANTHER" id="PTHR31793:SF37">
    <property type="entry name" value="ACYL-COA THIOESTER HYDROLASE YBGC"/>
    <property type="match status" value="1"/>
</dbReference>
<sequence>MEGCVVEQTDKIFEWPVTVYYEDTDVGGVVYHANYVKFFERARTEYLRSLGIRQQVLLEQGIAFVVRHLDIDFLQGARLDDSLLVKTSVAQVKKATLVFCQEIVNPAGKTLSKAMVKVACIDNQTMRPKAIPQPIIMEFSQSDR</sequence>
<name>A0ABT8BR61_9VIBR</name>
<dbReference type="InterPro" id="IPR006684">
    <property type="entry name" value="YbgC/YbaW"/>
</dbReference>
<comment type="similarity">
    <text evidence="1">Belongs to the 4-hydroxybenzoyl-CoA thioesterase family.</text>
</comment>
<comment type="caution">
    <text evidence="4">The sequence shown here is derived from an EMBL/GenBank/DDBJ whole genome shotgun (WGS) entry which is preliminary data.</text>
</comment>
<evidence type="ECO:0000256" key="1">
    <source>
        <dbReference type="ARBA" id="ARBA00005953"/>
    </source>
</evidence>